<dbReference type="Pfam" id="PF08220">
    <property type="entry name" value="HTH_DeoR"/>
    <property type="match status" value="1"/>
</dbReference>
<sequence>MFAEERHQLIAGLISEHGKVTVSALADRFSITRETVRRDLAQLEQEGVLRRVHGGAVATTTASTSEQSHVTRTTLHADAKQRIAEAALALLPAGQVSAVLDAGTTTELLATRLTEEYADSRVTELLAITHALPVATRLSASGALQLEFVGGRIRGLTSAAIGPRVMEHYASLRPDIAFVGTNGLHPTFGLSTPDDLEAAVKSAIVDSARRVVVLADASKFHTEALVRFARLDAIDTLVTDAVPDADLTAALDAAEVEVVLA</sequence>
<dbReference type="PANTHER" id="PTHR30363:SF4">
    <property type="entry name" value="GLYCEROL-3-PHOSPHATE REGULON REPRESSOR"/>
    <property type="match status" value="1"/>
</dbReference>
<dbReference type="PRINTS" id="PR00037">
    <property type="entry name" value="HTHLACR"/>
</dbReference>
<dbReference type="InterPro" id="IPR000524">
    <property type="entry name" value="Tscrpt_reg_HTH_GntR"/>
</dbReference>
<dbReference type="PANTHER" id="PTHR30363">
    <property type="entry name" value="HTH-TYPE TRANSCRIPTIONAL REGULATOR SRLR-RELATED"/>
    <property type="match status" value="1"/>
</dbReference>
<keyword evidence="3" id="KW-0805">Transcription regulation</keyword>
<dbReference type="InterPro" id="IPR018356">
    <property type="entry name" value="Tscrpt_reg_HTH_DeoR_CS"/>
</dbReference>
<dbReference type="Gene3D" id="3.40.50.1360">
    <property type="match status" value="1"/>
</dbReference>
<dbReference type="EMBL" id="SHLA01000001">
    <property type="protein sequence ID" value="RZU62597.1"/>
    <property type="molecule type" value="Genomic_DNA"/>
</dbReference>
<evidence type="ECO:0000256" key="6">
    <source>
        <dbReference type="ARBA" id="ARBA00024937"/>
    </source>
</evidence>
<dbReference type="SMART" id="SM00345">
    <property type="entry name" value="HTH_GNTR"/>
    <property type="match status" value="1"/>
</dbReference>
<dbReference type="SUPFAM" id="SSF46785">
    <property type="entry name" value="Winged helix' DNA-binding domain"/>
    <property type="match status" value="1"/>
</dbReference>
<evidence type="ECO:0000256" key="1">
    <source>
        <dbReference type="ARBA" id="ARBA00021390"/>
    </source>
</evidence>
<dbReference type="PROSITE" id="PS00894">
    <property type="entry name" value="HTH_DEOR_1"/>
    <property type="match status" value="1"/>
</dbReference>
<name>A0A4Q8AE88_9MICC</name>
<evidence type="ECO:0000313" key="9">
    <source>
        <dbReference type="Proteomes" id="UP000292685"/>
    </source>
</evidence>
<dbReference type="Gene3D" id="1.10.10.10">
    <property type="entry name" value="Winged helix-like DNA-binding domain superfamily/Winged helix DNA-binding domain"/>
    <property type="match status" value="1"/>
</dbReference>
<dbReference type="InterPro" id="IPR050313">
    <property type="entry name" value="Carb_Metab_HTH_regulators"/>
</dbReference>
<dbReference type="InterPro" id="IPR037171">
    <property type="entry name" value="NagB/RpiA_transferase-like"/>
</dbReference>
<reference evidence="8 9" key="1">
    <citation type="submission" date="2019-02" db="EMBL/GenBank/DDBJ databases">
        <title>Sequencing the genomes of 1000 actinobacteria strains.</title>
        <authorList>
            <person name="Klenk H.-P."/>
        </authorList>
    </citation>
    <scope>NUCLEOTIDE SEQUENCE [LARGE SCALE GENOMIC DNA]</scope>
    <source>
        <strain evidence="8 9">DSM 17364</strain>
    </source>
</reference>
<feature type="domain" description="HTH deoR-type" evidence="7">
    <location>
        <begin position="3"/>
        <end position="58"/>
    </location>
</feature>
<protein>
    <recommendedName>
        <fullName evidence="1">Lactose phosphotransferase system repressor</fullName>
    </recommendedName>
</protein>
<dbReference type="InterPro" id="IPR001034">
    <property type="entry name" value="DeoR_HTH"/>
</dbReference>
<keyword evidence="5" id="KW-0804">Transcription</keyword>
<evidence type="ECO:0000256" key="3">
    <source>
        <dbReference type="ARBA" id="ARBA00023015"/>
    </source>
</evidence>
<evidence type="ECO:0000256" key="4">
    <source>
        <dbReference type="ARBA" id="ARBA00023125"/>
    </source>
</evidence>
<dbReference type="InterPro" id="IPR036390">
    <property type="entry name" value="WH_DNA-bd_sf"/>
</dbReference>
<dbReference type="AlphaFoldDB" id="A0A4Q8AE88"/>
<dbReference type="PROSITE" id="PS51000">
    <property type="entry name" value="HTH_DEOR_2"/>
    <property type="match status" value="1"/>
</dbReference>
<comment type="caution">
    <text evidence="8">The sequence shown here is derived from an EMBL/GenBank/DDBJ whole genome shotgun (WGS) entry which is preliminary data.</text>
</comment>
<organism evidence="8 9">
    <name type="scientific">Zhihengliuella halotolerans</name>
    <dbReference type="NCBI Taxonomy" id="370736"/>
    <lineage>
        <taxon>Bacteria</taxon>
        <taxon>Bacillati</taxon>
        <taxon>Actinomycetota</taxon>
        <taxon>Actinomycetes</taxon>
        <taxon>Micrococcales</taxon>
        <taxon>Micrococcaceae</taxon>
        <taxon>Zhihengliuella</taxon>
    </lineage>
</organism>
<dbReference type="SMART" id="SM01134">
    <property type="entry name" value="DeoRC"/>
    <property type="match status" value="1"/>
</dbReference>
<dbReference type="GO" id="GO:0003700">
    <property type="term" value="F:DNA-binding transcription factor activity"/>
    <property type="evidence" value="ECO:0007669"/>
    <property type="project" value="InterPro"/>
</dbReference>
<accession>A0A4Q8AE88</accession>
<dbReference type="RefSeq" id="WP_102159343.1">
    <property type="nucleotide sequence ID" value="NZ_PGGT01000036.1"/>
</dbReference>
<proteinExistence type="predicted"/>
<dbReference type="SUPFAM" id="SSF100950">
    <property type="entry name" value="NagB/RpiA/CoA transferase-like"/>
    <property type="match status" value="1"/>
</dbReference>
<dbReference type="OrthoDB" id="7688673at2"/>
<evidence type="ECO:0000256" key="5">
    <source>
        <dbReference type="ARBA" id="ARBA00023163"/>
    </source>
</evidence>
<dbReference type="Pfam" id="PF00455">
    <property type="entry name" value="DeoRC"/>
    <property type="match status" value="1"/>
</dbReference>
<dbReference type="SMART" id="SM00420">
    <property type="entry name" value="HTH_DEOR"/>
    <property type="match status" value="1"/>
</dbReference>
<dbReference type="InterPro" id="IPR014036">
    <property type="entry name" value="DeoR-like_C"/>
</dbReference>
<evidence type="ECO:0000256" key="2">
    <source>
        <dbReference type="ARBA" id="ARBA00022491"/>
    </source>
</evidence>
<keyword evidence="2" id="KW-0678">Repressor</keyword>
<dbReference type="GO" id="GO:0003677">
    <property type="term" value="F:DNA binding"/>
    <property type="evidence" value="ECO:0007669"/>
    <property type="project" value="UniProtKB-KW"/>
</dbReference>
<evidence type="ECO:0000313" key="8">
    <source>
        <dbReference type="EMBL" id="RZU62597.1"/>
    </source>
</evidence>
<dbReference type="InterPro" id="IPR036388">
    <property type="entry name" value="WH-like_DNA-bd_sf"/>
</dbReference>
<comment type="function">
    <text evidence="6">Repressor of the lactose catabolism operon. Galactose-6-phosphate is the inducer.</text>
</comment>
<keyword evidence="4" id="KW-0238">DNA-binding</keyword>
<gene>
    <name evidence="8" type="ORF">EV380_2195</name>
</gene>
<keyword evidence="9" id="KW-1185">Reference proteome</keyword>
<dbReference type="Proteomes" id="UP000292685">
    <property type="component" value="Unassembled WGS sequence"/>
</dbReference>
<evidence type="ECO:0000259" key="7">
    <source>
        <dbReference type="PROSITE" id="PS51000"/>
    </source>
</evidence>